<keyword evidence="3" id="KW-1185">Reference proteome</keyword>
<feature type="transmembrane region" description="Helical" evidence="1">
    <location>
        <begin position="44"/>
        <end position="68"/>
    </location>
</feature>
<reference evidence="2 3" key="1">
    <citation type="submission" date="2023-03" db="EMBL/GenBank/DDBJ databases">
        <title>Thalassotalea loyana LMG 22536T draft genome sequence.</title>
        <authorList>
            <person name="Sawabe T."/>
        </authorList>
    </citation>
    <scope>NUCLEOTIDE SEQUENCE [LARGE SCALE GENOMIC DNA]</scope>
    <source>
        <strain evidence="2 3">LMG 22536</strain>
    </source>
</reference>
<feature type="transmembrane region" description="Helical" evidence="1">
    <location>
        <begin position="80"/>
        <end position="97"/>
    </location>
</feature>
<keyword evidence="1" id="KW-1133">Transmembrane helix</keyword>
<dbReference type="RefSeq" id="WP_284296039.1">
    <property type="nucleotide sequence ID" value="NZ_BSSV01000001.1"/>
</dbReference>
<evidence type="ECO:0000313" key="2">
    <source>
        <dbReference type="EMBL" id="GLX84454.1"/>
    </source>
</evidence>
<comment type="caution">
    <text evidence="2">The sequence shown here is derived from an EMBL/GenBank/DDBJ whole genome shotgun (WGS) entry which is preliminary data.</text>
</comment>
<keyword evidence="1" id="KW-0812">Transmembrane</keyword>
<gene>
    <name evidence="2" type="ORF">tloyanaT_07060</name>
</gene>
<accession>A0ABQ6HAI6</accession>
<name>A0ABQ6HAI6_9GAMM</name>
<protein>
    <submittedName>
        <fullName evidence="2">Uncharacterized protein</fullName>
    </submittedName>
</protein>
<feature type="transmembrane region" description="Helical" evidence="1">
    <location>
        <begin position="12"/>
        <end position="32"/>
    </location>
</feature>
<proteinExistence type="predicted"/>
<dbReference type="Proteomes" id="UP001157134">
    <property type="component" value="Unassembled WGS sequence"/>
</dbReference>
<feature type="transmembrane region" description="Helical" evidence="1">
    <location>
        <begin position="103"/>
        <end position="122"/>
    </location>
</feature>
<evidence type="ECO:0000256" key="1">
    <source>
        <dbReference type="SAM" id="Phobius"/>
    </source>
</evidence>
<keyword evidence="1" id="KW-0472">Membrane</keyword>
<sequence>MLNVNKKLWSFIIGIVMSVAFVWLVALANAIPVPAVLANTPESITLYFSELVTIVLSVIFTYVMIILMGQLFDLCPSDHPFWLLLPVCIFVLGLFVAKHVLLTTLLCAALPALVLLSLRYWTQRFKQRKIFS</sequence>
<dbReference type="EMBL" id="BSSV01000001">
    <property type="protein sequence ID" value="GLX84454.1"/>
    <property type="molecule type" value="Genomic_DNA"/>
</dbReference>
<organism evidence="2 3">
    <name type="scientific">Thalassotalea loyana</name>
    <dbReference type="NCBI Taxonomy" id="280483"/>
    <lineage>
        <taxon>Bacteria</taxon>
        <taxon>Pseudomonadati</taxon>
        <taxon>Pseudomonadota</taxon>
        <taxon>Gammaproteobacteria</taxon>
        <taxon>Alteromonadales</taxon>
        <taxon>Colwelliaceae</taxon>
        <taxon>Thalassotalea</taxon>
    </lineage>
</organism>
<evidence type="ECO:0000313" key="3">
    <source>
        <dbReference type="Proteomes" id="UP001157134"/>
    </source>
</evidence>